<dbReference type="STRING" id="1005945.SAMN05216561_11090"/>
<organism evidence="2 3">
    <name type="scientific">Nocardioides psychrotolerans</name>
    <dbReference type="NCBI Taxonomy" id="1005945"/>
    <lineage>
        <taxon>Bacteria</taxon>
        <taxon>Bacillati</taxon>
        <taxon>Actinomycetota</taxon>
        <taxon>Actinomycetes</taxon>
        <taxon>Propionibacteriales</taxon>
        <taxon>Nocardioidaceae</taxon>
        <taxon>Nocardioides</taxon>
    </lineage>
</organism>
<dbReference type="OrthoDB" id="5192284at2"/>
<gene>
    <name evidence="2" type="ORF">SAMN05216561_11090</name>
</gene>
<dbReference type="InterPro" id="IPR000601">
    <property type="entry name" value="PKD_dom"/>
</dbReference>
<proteinExistence type="predicted"/>
<accession>A0A1I3JD85</accession>
<evidence type="ECO:0000313" key="2">
    <source>
        <dbReference type="EMBL" id="SFI58090.1"/>
    </source>
</evidence>
<dbReference type="Proteomes" id="UP000198649">
    <property type="component" value="Unassembled WGS sequence"/>
</dbReference>
<dbReference type="PROSITE" id="PS50093">
    <property type="entry name" value="PKD"/>
    <property type="match status" value="1"/>
</dbReference>
<dbReference type="RefSeq" id="WP_091114173.1">
    <property type="nucleotide sequence ID" value="NZ_BKAF01000012.1"/>
</dbReference>
<dbReference type="EMBL" id="FOQG01000010">
    <property type="protein sequence ID" value="SFI58090.1"/>
    <property type="molecule type" value="Genomic_DNA"/>
</dbReference>
<evidence type="ECO:0000313" key="3">
    <source>
        <dbReference type="Proteomes" id="UP000198649"/>
    </source>
</evidence>
<evidence type="ECO:0000259" key="1">
    <source>
        <dbReference type="PROSITE" id="PS50093"/>
    </source>
</evidence>
<sequence>MSCDGASPTNGGSGTTVPVAATTPVGEAACAGAAAQFGYDVEDFCVSAVQPVVTTGLVALALSRLTLPASTLVVQPPNGRTLVNFATNFYTETQPFTRTITLLGQQVDLRITPASYGWRFGDGRSASTTTPGAAYPDLQVTHDYLTAGRVAPAVDTTYTADFRVNGGAWRPVPGAVTIPGAAVLLEVVEATPTLVGYR</sequence>
<name>A0A1I3JD85_9ACTN</name>
<dbReference type="AlphaFoldDB" id="A0A1I3JD85"/>
<reference evidence="2 3" key="1">
    <citation type="submission" date="2016-10" db="EMBL/GenBank/DDBJ databases">
        <authorList>
            <person name="de Groot N.N."/>
        </authorList>
    </citation>
    <scope>NUCLEOTIDE SEQUENCE [LARGE SCALE GENOMIC DNA]</scope>
    <source>
        <strain evidence="2 3">CGMCC 1.11156</strain>
    </source>
</reference>
<keyword evidence="3" id="KW-1185">Reference proteome</keyword>
<protein>
    <recommendedName>
        <fullName evidence="1">PKD domain-containing protein</fullName>
    </recommendedName>
</protein>
<feature type="domain" description="PKD" evidence="1">
    <location>
        <begin position="112"/>
        <end position="148"/>
    </location>
</feature>